<evidence type="ECO:0000256" key="1">
    <source>
        <dbReference type="SAM" id="SignalP"/>
    </source>
</evidence>
<dbReference type="RefSeq" id="WP_310093608.1">
    <property type="nucleotide sequence ID" value="NZ_JAVDUU010000002.1"/>
</dbReference>
<feature type="chain" id="PRO_5046628648" description="Beta/Gamma crystallin" evidence="1">
    <location>
        <begin position="21"/>
        <end position="283"/>
    </location>
</feature>
<organism evidence="2 3">
    <name type="scientific">Mucilaginibacter pocheonensis</name>
    <dbReference type="NCBI Taxonomy" id="398050"/>
    <lineage>
        <taxon>Bacteria</taxon>
        <taxon>Pseudomonadati</taxon>
        <taxon>Bacteroidota</taxon>
        <taxon>Sphingobacteriia</taxon>
        <taxon>Sphingobacteriales</taxon>
        <taxon>Sphingobacteriaceae</taxon>
        <taxon>Mucilaginibacter</taxon>
    </lineage>
</organism>
<name>A0ABU1T893_9SPHI</name>
<keyword evidence="1" id="KW-0732">Signal</keyword>
<comment type="caution">
    <text evidence="2">The sequence shown here is derived from an EMBL/GenBank/DDBJ whole genome shotgun (WGS) entry which is preliminary data.</text>
</comment>
<feature type="signal peptide" evidence="1">
    <location>
        <begin position="1"/>
        <end position="20"/>
    </location>
</feature>
<keyword evidence="3" id="KW-1185">Reference proteome</keyword>
<sequence>MKRYILALLLFISFSGYSQNSINNYKYVIVPEKFSFQKQNDQYGINSLTRSLLESKGFTVYLDNGELPAELANNKCNALNADLSEKSTMFTTGLTLLLKDCQGNVVFKSKEGKSREKEYNVSYNLALRAAFESLKEASYVYNGTTHEQGQQIVVSTPSVATPAVSTPAVSTPAVATPAVAAPVVSTPAVTAPITTTVPAPAKPVSVATTQPSGTLYAQAITNGYQLIDTTPKIVLTLLKTSVQDYFIAGNGTANGIVFKKGENWFFEYYKDGKLIAEKLLVKF</sequence>
<accession>A0ABU1T893</accession>
<gene>
    <name evidence="2" type="ORF">J2W55_001470</name>
</gene>
<dbReference type="EMBL" id="JAVDUU010000002">
    <property type="protein sequence ID" value="MDR6941628.1"/>
    <property type="molecule type" value="Genomic_DNA"/>
</dbReference>
<evidence type="ECO:0000313" key="3">
    <source>
        <dbReference type="Proteomes" id="UP001247620"/>
    </source>
</evidence>
<evidence type="ECO:0008006" key="4">
    <source>
        <dbReference type="Google" id="ProtNLM"/>
    </source>
</evidence>
<protein>
    <recommendedName>
        <fullName evidence="4">Beta/Gamma crystallin</fullName>
    </recommendedName>
</protein>
<evidence type="ECO:0000313" key="2">
    <source>
        <dbReference type="EMBL" id="MDR6941628.1"/>
    </source>
</evidence>
<reference evidence="2 3" key="1">
    <citation type="submission" date="2023-07" db="EMBL/GenBank/DDBJ databases">
        <title>Sorghum-associated microbial communities from plants grown in Nebraska, USA.</title>
        <authorList>
            <person name="Schachtman D."/>
        </authorList>
    </citation>
    <scope>NUCLEOTIDE SEQUENCE [LARGE SCALE GENOMIC DNA]</scope>
    <source>
        <strain evidence="2 3">3262</strain>
    </source>
</reference>
<dbReference type="Proteomes" id="UP001247620">
    <property type="component" value="Unassembled WGS sequence"/>
</dbReference>
<proteinExistence type="predicted"/>